<feature type="compositionally biased region" description="Acidic residues" evidence="1">
    <location>
        <begin position="281"/>
        <end position="313"/>
    </location>
</feature>
<evidence type="ECO:0008006" key="4">
    <source>
        <dbReference type="Google" id="ProtNLM"/>
    </source>
</evidence>
<gene>
    <name evidence="2" type="ORF">TCAP_00013</name>
</gene>
<feature type="compositionally biased region" description="Basic and acidic residues" evidence="1">
    <location>
        <begin position="478"/>
        <end position="501"/>
    </location>
</feature>
<reference evidence="2 3" key="1">
    <citation type="submission" date="2017-08" db="EMBL/GenBank/DDBJ databases">
        <title>Harnessing the power of phylogenomics to disentangle the directionality and signatures of interkingdom host jumping in the parasitic fungal genus Tolypocladium.</title>
        <authorList>
            <person name="Quandt C.A."/>
            <person name="Patterson W."/>
            <person name="Spatafora J.W."/>
        </authorList>
    </citation>
    <scope>NUCLEOTIDE SEQUENCE [LARGE SCALE GENOMIC DNA]</scope>
    <source>
        <strain evidence="2 3">CBS 113982</strain>
    </source>
</reference>
<comment type="caution">
    <text evidence="2">The sequence shown here is derived from an EMBL/GenBank/DDBJ whole genome shotgun (WGS) entry which is preliminary data.</text>
</comment>
<evidence type="ECO:0000313" key="2">
    <source>
        <dbReference type="EMBL" id="PNY30083.1"/>
    </source>
</evidence>
<feature type="compositionally biased region" description="Basic and acidic residues" evidence="1">
    <location>
        <begin position="445"/>
        <end position="459"/>
    </location>
</feature>
<feature type="compositionally biased region" description="Low complexity" evidence="1">
    <location>
        <begin position="243"/>
        <end position="257"/>
    </location>
</feature>
<feature type="region of interest" description="Disordered" evidence="1">
    <location>
        <begin position="75"/>
        <end position="111"/>
    </location>
</feature>
<feature type="compositionally biased region" description="Basic residues" evidence="1">
    <location>
        <begin position="213"/>
        <end position="236"/>
    </location>
</feature>
<dbReference type="AlphaFoldDB" id="A0A2K3QRA4"/>
<feature type="compositionally biased region" description="Low complexity" evidence="1">
    <location>
        <begin position="355"/>
        <end position="365"/>
    </location>
</feature>
<dbReference type="OrthoDB" id="275715at2759"/>
<feature type="region of interest" description="Disordered" evidence="1">
    <location>
        <begin position="1"/>
        <end position="24"/>
    </location>
</feature>
<dbReference type="STRING" id="45235.A0A2K3QRA4"/>
<dbReference type="EMBL" id="NRSZ01000002">
    <property type="protein sequence ID" value="PNY30083.1"/>
    <property type="molecule type" value="Genomic_DNA"/>
</dbReference>
<feature type="compositionally biased region" description="Basic and acidic residues" evidence="1">
    <location>
        <begin position="101"/>
        <end position="111"/>
    </location>
</feature>
<proteinExistence type="predicted"/>
<protein>
    <recommendedName>
        <fullName evidence="4">Apopolysialoglycoprotein</fullName>
    </recommendedName>
</protein>
<evidence type="ECO:0000256" key="1">
    <source>
        <dbReference type="SAM" id="MobiDB-lite"/>
    </source>
</evidence>
<name>A0A2K3QRA4_9HYPO</name>
<feature type="compositionally biased region" description="Basic and acidic residues" evidence="1">
    <location>
        <begin position="654"/>
        <end position="680"/>
    </location>
</feature>
<dbReference type="Proteomes" id="UP000236621">
    <property type="component" value="Unassembled WGS sequence"/>
</dbReference>
<feature type="compositionally biased region" description="Basic and acidic residues" evidence="1">
    <location>
        <begin position="624"/>
        <end position="638"/>
    </location>
</feature>
<accession>A0A2K3QRA4</accession>
<organism evidence="2 3">
    <name type="scientific">Tolypocladium capitatum</name>
    <dbReference type="NCBI Taxonomy" id="45235"/>
    <lineage>
        <taxon>Eukaryota</taxon>
        <taxon>Fungi</taxon>
        <taxon>Dikarya</taxon>
        <taxon>Ascomycota</taxon>
        <taxon>Pezizomycotina</taxon>
        <taxon>Sordariomycetes</taxon>
        <taxon>Hypocreomycetidae</taxon>
        <taxon>Hypocreales</taxon>
        <taxon>Ophiocordycipitaceae</taxon>
        <taxon>Tolypocladium</taxon>
    </lineage>
</organism>
<feature type="compositionally biased region" description="Basic and acidic residues" evidence="1">
    <location>
        <begin position="422"/>
        <end position="432"/>
    </location>
</feature>
<evidence type="ECO:0000313" key="3">
    <source>
        <dbReference type="Proteomes" id="UP000236621"/>
    </source>
</evidence>
<keyword evidence="3" id="KW-1185">Reference proteome</keyword>
<feature type="compositionally biased region" description="Low complexity" evidence="1">
    <location>
        <begin position="692"/>
        <end position="712"/>
    </location>
</feature>
<feature type="compositionally biased region" description="Low complexity" evidence="1">
    <location>
        <begin position="397"/>
        <end position="406"/>
    </location>
</feature>
<sequence>MAPGTRRANRSGYAEHDDFEGLPVRQWRQDWVNVTPRPPQDQHQQNDIWAIELIHGMPKDSNLLPPHSQELLRAARSGRLYKRPAPVEEEDVEPETAAAPEKPEKKEEDTQAHGFSIKLWKQIPRNVEAASVSHLAKRRKGTVTIASKTVEDKVAGPTVTRVTVRRIDAAGNPYTEEVTLGDGRQVVGEIISTRVEVTAATNGEALALAPPPQRRRPPPPKRKAKAGPGRGKKKIKNPLPGEGQPAGAAPTGDGAAAVKSEGQGENGVNRGDANTPNPDGEMVDGDDDDDDEDGDDGDDGDDGEEGDGEEQGDDSQHGTAGEGANSQDEEMTDAVFAVDPPESPTPVSETRERTAPNPLTLAPPLGSLVTGSPRPEGSPLKNVVLQSPTEPPPPVEPTQTTDVDTVSESMVAGPPSTIVGGEPREATERDLPAAKPSAEEPMPNDLDHIKEEFSRHQTPEDEALLPPPPDQVGNIHSPKAEYGHDKSSDEDKGREGEHSESENPPAQPTLHQLDSVMTEDTLKPDDSASVRFPLTESGPASEAGTASVERTEEPVPPAADLSPPTPNPAHPPQDTESDIEEKPDLLDSLMEGLDRQATSHKQLVQPVAPQPQEEESASSLEPAAESKDEPPADDEQRPEISAVDEPTAESTVPEEEKPEPTVESREEPNENNDDWPREELMPDAPSADPQRADMPPADAPSAGAPSAPAVEEAPAEVKDGDPPTNA</sequence>
<feature type="compositionally biased region" description="Basic and acidic residues" evidence="1">
    <location>
        <begin position="715"/>
        <end position="726"/>
    </location>
</feature>
<feature type="region of interest" description="Disordered" evidence="1">
    <location>
        <begin position="200"/>
        <end position="726"/>
    </location>
</feature>